<reference evidence="7 8" key="1">
    <citation type="submission" date="2022-02" db="EMBL/GenBank/DDBJ databases">
        <title>The car tank lid bacteriome: a reservoir of bacteria with potential in bioremediation of fuel.</title>
        <authorList>
            <person name="Vidal-Verdu A."/>
            <person name="Gomez-Martinez D."/>
            <person name="Latorre-Perez A."/>
            <person name="Pereto J."/>
            <person name="Porcar M."/>
        </authorList>
    </citation>
    <scope>NUCLEOTIDE SEQUENCE [LARGE SCALE GENOMIC DNA]</scope>
    <source>
        <strain evidence="7 8">4D.3</strain>
    </source>
</reference>
<organism evidence="7 8">
    <name type="scientific">Isoptericola peretonis</name>
    <dbReference type="NCBI Taxonomy" id="2918523"/>
    <lineage>
        <taxon>Bacteria</taxon>
        <taxon>Bacillati</taxon>
        <taxon>Actinomycetota</taxon>
        <taxon>Actinomycetes</taxon>
        <taxon>Micrococcales</taxon>
        <taxon>Promicromonosporaceae</taxon>
        <taxon>Isoptericola</taxon>
    </lineage>
</organism>
<evidence type="ECO:0000313" key="7">
    <source>
        <dbReference type="EMBL" id="MCK9792705.1"/>
    </source>
</evidence>
<dbReference type="CDD" id="cd06779">
    <property type="entry name" value="cpPDZ_Deg_HtrA-like"/>
    <property type="match status" value="1"/>
</dbReference>
<dbReference type="InterPro" id="IPR001478">
    <property type="entry name" value="PDZ"/>
</dbReference>
<dbReference type="SUPFAM" id="SSF50156">
    <property type="entry name" value="PDZ domain-like"/>
    <property type="match status" value="1"/>
</dbReference>
<dbReference type="Pfam" id="PF13365">
    <property type="entry name" value="Trypsin_2"/>
    <property type="match status" value="1"/>
</dbReference>
<feature type="compositionally biased region" description="Pro residues" evidence="4">
    <location>
        <begin position="137"/>
        <end position="147"/>
    </location>
</feature>
<feature type="transmembrane region" description="Helical" evidence="5">
    <location>
        <begin position="162"/>
        <end position="188"/>
    </location>
</feature>
<dbReference type="EMBL" id="JALQCY010000001">
    <property type="protein sequence ID" value="MCK9792705.1"/>
    <property type="molecule type" value="Genomic_DNA"/>
</dbReference>
<feature type="compositionally biased region" description="Basic and acidic residues" evidence="4">
    <location>
        <begin position="16"/>
        <end position="26"/>
    </location>
</feature>
<feature type="compositionally biased region" description="Low complexity" evidence="4">
    <location>
        <begin position="101"/>
        <end position="128"/>
    </location>
</feature>
<dbReference type="InterPro" id="IPR001940">
    <property type="entry name" value="Peptidase_S1C"/>
</dbReference>
<dbReference type="PANTHER" id="PTHR43343">
    <property type="entry name" value="PEPTIDASE S12"/>
    <property type="match status" value="1"/>
</dbReference>
<feature type="compositionally biased region" description="Low complexity" evidence="4">
    <location>
        <begin position="185"/>
        <end position="201"/>
    </location>
</feature>
<keyword evidence="5" id="KW-1133">Transmembrane helix</keyword>
<dbReference type="PROSITE" id="PS50106">
    <property type="entry name" value="PDZ"/>
    <property type="match status" value="1"/>
</dbReference>
<feature type="domain" description="PDZ" evidence="6">
    <location>
        <begin position="426"/>
        <end position="513"/>
    </location>
</feature>
<accession>A0ABT0IZN4</accession>
<keyword evidence="8" id="KW-1185">Reference proteome</keyword>
<feature type="compositionally biased region" description="Gly residues" evidence="4">
    <location>
        <begin position="558"/>
        <end position="570"/>
    </location>
</feature>
<evidence type="ECO:0000259" key="6">
    <source>
        <dbReference type="PROSITE" id="PS50106"/>
    </source>
</evidence>
<protein>
    <submittedName>
        <fullName evidence="7">Trypsin-like peptidase domain-containing protein</fullName>
    </submittedName>
</protein>
<dbReference type="Proteomes" id="UP001651050">
    <property type="component" value="Unassembled WGS sequence"/>
</dbReference>
<dbReference type="PRINTS" id="PR00834">
    <property type="entry name" value="PROTEASES2C"/>
</dbReference>
<keyword evidence="5" id="KW-0812">Transmembrane</keyword>
<dbReference type="Gene3D" id="2.40.10.10">
    <property type="entry name" value="Trypsin-like serine proteases"/>
    <property type="match status" value="2"/>
</dbReference>
<keyword evidence="3" id="KW-0378">Hydrolase</keyword>
<gene>
    <name evidence="7" type="ORF">M1843_02965</name>
</gene>
<evidence type="ECO:0000256" key="2">
    <source>
        <dbReference type="ARBA" id="ARBA00022670"/>
    </source>
</evidence>
<evidence type="ECO:0000256" key="5">
    <source>
        <dbReference type="SAM" id="Phobius"/>
    </source>
</evidence>
<evidence type="ECO:0000313" key="8">
    <source>
        <dbReference type="Proteomes" id="UP001651050"/>
    </source>
</evidence>
<dbReference type="PANTHER" id="PTHR43343:SF3">
    <property type="entry name" value="PROTEASE DO-LIKE 8, CHLOROPLASTIC"/>
    <property type="match status" value="1"/>
</dbReference>
<dbReference type="Pfam" id="PF13180">
    <property type="entry name" value="PDZ_2"/>
    <property type="match status" value="1"/>
</dbReference>
<evidence type="ECO:0000256" key="3">
    <source>
        <dbReference type="ARBA" id="ARBA00022801"/>
    </source>
</evidence>
<dbReference type="RefSeq" id="WP_416342557.1">
    <property type="nucleotide sequence ID" value="NZ_JALQCY010000001.1"/>
</dbReference>
<evidence type="ECO:0000256" key="1">
    <source>
        <dbReference type="ARBA" id="ARBA00010541"/>
    </source>
</evidence>
<comment type="caution">
    <text evidence="7">The sequence shown here is derived from an EMBL/GenBank/DDBJ whole genome shotgun (WGS) entry which is preliminary data.</text>
</comment>
<feature type="compositionally biased region" description="Low complexity" evidence="4">
    <location>
        <begin position="539"/>
        <end position="557"/>
    </location>
</feature>
<name>A0ABT0IZN4_9MICO</name>
<comment type="similarity">
    <text evidence="1">Belongs to the peptidase S1C family.</text>
</comment>
<dbReference type="InterPro" id="IPR043504">
    <property type="entry name" value="Peptidase_S1_PA_chymotrypsin"/>
</dbReference>
<dbReference type="SUPFAM" id="SSF50494">
    <property type="entry name" value="Trypsin-like serine proteases"/>
    <property type="match status" value="1"/>
</dbReference>
<evidence type="ECO:0000256" key="4">
    <source>
        <dbReference type="SAM" id="MobiDB-lite"/>
    </source>
</evidence>
<keyword evidence="5" id="KW-0472">Membrane</keyword>
<dbReference type="InterPro" id="IPR009003">
    <property type="entry name" value="Peptidase_S1_PA"/>
</dbReference>
<feature type="region of interest" description="Disordered" evidence="4">
    <location>
        <begin position="1"/>
        <end position="157"/>
    </location>
</feature>
<dbReference type="InterPro" id="IPR036034">
    <property type="entry name" value="PDZ_sf"/>
</dbReference>
<dbReference type="Gene3D" id="2.30.42.10">
    <property type="match status" value="1"/>
</dbReference>
<proteinExistence type="inferred from homology"/>
<feature type="region of interest" description="Disordered" evidence="4">
    <location>
        <begin position="525"/>
        <end position="595"/>
    </location>
</feature>
<dbReference type="SMART" id="SM00228">
    <property type="entry name" value="PDZ"/>
    <property type="match status" value="1"/>
</dbReference>
<dbReference type="InterPro" id="IPR051201">
    <property type="entry name" value="Chloro_Bact_Ser_Proteases"/>
</dbReference>
<feature type="region of interest" description="Disordered" evidence="4">
    <location>
        <begin position="185"/>
        <end position="219"/>
    </location>
</feature>
<feature type="compositionally biased region" description="Polar residues" evidence="4">
    <location>
        <begin position="51"/>
        <end position="68"/>
    </location>
</feature>
<sequence>MSTDNQGAPQPSGADEPTRSENRSAEDAAGQPERSADQPGGAERAADQPGAQDTQHLTVQPTQQLPTSHQQPPAPPQHPQQQHPQQPRYGQMAPGSPYYTQQQHPQGQPQQQYHQQPPSHQHQQAGQPYGHGGPGNPYAPGPTPGRPGAPEGAVRTERQRSVWVPVASAAVIAAVLASLGTAAATGAFDEGSPSSLSSVGSTREADEAPVKSSTSSNPDWEAVTTAVAPSVVAIQVQSQSGGAEGSGVVYDDKGHIVTNNHVVAGAQNDTVQVTLSDGRLYEATIVGTDPTTDLAVVQLQDPPEDLKPASFGNADEVTVGDAVLAVGNPLGLANTATTGIVSALDRPVSASGEDGSTQVVTNAIQIDAAINPGNSGGPLFNAQGQVIGITSSIATMSSGMSGGQSGSIGLGFAIPVNLAANIADQLIADGTAEHAFLGVTMQDATASADGVTRRGAQVIEVSSGSPAAEAGLRAGDVIVAIDDDPVNGAESLTAYVREKAADQKVTLTYVRDDKTQTVDVTLAVRDESAPSGQGDQGDQGDQNGQDGQDGQDQNGQDGQEGQGDGQGQDGGSDSTDPGNLPGWLEDLLQGGGGNN</sequence>
<keyword evidence="2" id="KW-0645">Protease</keyword>